<dbReference type="AlphaFoldDB" id="A0A9X2B1R4"/>
<name>A0A9X2B1R4_9BACL</name>
<gene>
    <name evidence="1" type="ORF">MUG84_07205</name>
</gene>
<reference evidence="1" key="1">
    <citation type="submission" date="2022-04" db="EMBL/GenBank/DDBJ databases">
        <title>Paenibacillus mangrovi sp. nov., a novel endophytic bacterium isolated from bark of Kandelia candel.</title>
        <authorList>
            <person name="Tuo L."/>
        </authorList>
    </citation>
    <scope>NUCLEOTIDE SEQUENCE</scope>
    <source>
        <strain evidence="1">KQZ6P-2</strain>
    </source>
</reference>
<evidence type="ECO:0008006" key="3">
    <source>
        <dbReference type="Google" id="ProtNLM"/>
    </source>
</evidence>
<dbReference type="EMBL" id="JALIRP010000002">
    <property type="protein sequence ID" value="MCJ8011536.1"/>
    <property type="molecule type" value="Genomic_DNA"/>
</dbReference>
<organism evidence="1 2">
    <name type="scientific">Paenibacillus mangrovi</name>
    <dbReference type="NCBI Taxonomy" id="2931978"/>
    <lineage>
        <taxon>Bacteria</taxon>
        <taxon>Bacillati</taxon>
        <taxon>Bacillota</taxon>
        <taxon>Bacilli</taxon>
        <taxon>Bacillales</taxon>
        <taxon>Paenibacillaceae</taxon>
        <taxon>Paenibacillus</taxon>
    </lineage>
</organism>
<evidence type="ECO:0000313" key="1">
    <source>
        <dbReference type="EMBL" id="MCJ8011536.1"/>
    </source>
</evidence>
<sequence>MTVEAELTLQNIIENAQAKYDAAVDGNKDGLYAAGSKAQLQSAIVAASATANDSNATPEQVNHAKAVIQLFDKQPDQAD</sequence>
<protein>
    <recommendedName>
        <fullName evidence="3">DUF3813 domain-containing protein</fullName>
    </recommendedName>
</protein>
<accession>A0A9X2B1R4</accession>
<proteinExistence type="predicted"/>
<keyword evidence="2" id="KW-1185">Reference proteome</keyword>
<dbReference type="Gene3D" id="1.20.1270.90">
    <property type="entry name" value="AF1782-like"/>
    <property type="match status" value="1"/>
</dbReference>
<dbReference type="RefSeq" id="WP_244722537.1">
    <property type="nucleotide sequence ID" value="NZ_JALIRP010000002.1"/>
</dbReference>
<comment type="caution">
    <text evidence="1">The sequence shown here is derived from an EMBL/GenBank/DDBJ whole genome shotgun (WGS) entry which is preliminary data.</text>
</comment>
<dbReference type="Proteomes" id="UP001139347">
    <property type="component" value="Unassembled WGS sequence"/>
</dbReference>
<evidence type="ECO:0000313" key="2">
    <source>
        <dbReference type="Proteomes" id="UP001139347"/>
    </source>
</evidence>